<dbReference type="AlphaFoldDB" id="A0A7J7IAK8"/>
<dbReference type="PANTHER" id="PTHR27003">
    <property type="entry name" value="OS07G0166700 PROTEIN"/>
    <property type="match status" value="1"/>
</dbReference>
<sequence length="248" mass="27332">MLQGLLIIVANSLSSNALNVVVNEAGQGDNGEKKLDQIIDPSLKDQISPHCQKVFAEVASKCLHNRPNGRPTMADVVVSLECALVAQDQCRDIQADDALPQGTVPSCPLVARDQCTDIQEDDAGTVPSLSTLMQYCENIPQAKKSSMGKLNNVFQSIIALSDKGMNVRWRKTKVYASNSGMLQWDSSTPRLRGFSFMEIKKATNDFYYELKIGDSGFSKVYKGWINHKTIEVMVKHLTSGAIRTDIHI</sequence>
<keyword evidence="3" id="KW-1185">Reference proteome</keyword>
<dbReference type="EMBL" id="JACBKZ010000001">
    <property type="protein sequence ID" value="KAF5961935.1"/>
    <property type="molecule type" value="Genomic_DNA"/>
</dbReference>
<dbReference type="GO" id="GO:0005886">
    <property type="term" value="C:plasma membrane"/>
    <property type="evidence" value="ECO:0007669"/>
    <property type="project" value="TreeGrafter"/>
</dbReference>
<evidence type="ECO:0008006" key="4">
    <source>
        <dbReference type="Google" id="ProtNLM"/>
    </source>
</evidence>
<proteinExistence type="predicted"/>
<keyword evidence="1" id="KW-0732">Signal</keyword>
<dbReference type="Gene3D" id="3.30.200.20">
    <property type="entry name" value="Phosphorylase Kinase, domain 1"/>
    <property type="match status" value="1"/>
</dbReference>
<dbReference type="Gene3D" id="1.10.510.10">
    <property type="entry name" value="Transferase(Phosphotransferase) domain 1"/>
    <property type="match status" value="1"/>
</dbReference>
<feature type="signal peptide" evidence="1">
    <location>
        <begin position="1"/>
        <end position="17"/>
    </location>
</feature>
<protein>
    <recommendedName>
        <fullName evidence="4">Serine-threonine/tyrosine-protein kinase catalytic domain-containing protein</fullName>
    </recommendedName>
</protein>
<gene>
    <name evidence="2" type="ORF">HYC85_003144</name>
</gene>
<reference evidence="3" key="1">
    <citation type="journal article" date="2020" name="Nat. Commun.">
        <title>Genome assembly of wild tea tree DASZ reveals pedigree and selection history of tea varieties.</title>
        <authorList>
            <person name="Zhang W."/>
            <person name="Zhang Y."/>
            <person name="Qiu H."/>
            <person name="Guo Y."/>
            <person name="Wan H."/>
            <person name="Zhang X."/>
            <person name="Scossa F."/>
            <person name="Alseekh S."/>
            <person name="Zhang Q."/>
            <person name="Wang P."/>
            <person name="Xu L."/>
            <person name="Schmidt M.H."/>
            <person name="Jia X."/>
            <person name="Li D."/>
            <person name="Zhu A."/>
            <person name="Guo F."/>
            <person name="Chen W."/>
            <person name="Ni D."/>
            <person name="Usadel B."/>
            <person name="Fernie A.R."/>
            <person name="Wen W."/>
        </authorList>
    </citation>
    <scope>NUCLEOTIDE SEQUENCE [LARGE SCALE GENOMIC DNA]</scope>
    <source>
        <strain evidence="3">cv. G240</strain>
    </source>
</reference>
<dbReference type="GO" id="GO:0009506">
    <property type="term" value="C:plasmodesma"/>
    <property type="evidence" value="ECO:0007669"/>
    <property type="project" value="TreeGrafter"/>
</dbReference>
<feature type="chain" id="PRO_5029773758" description="Serine-threonine/tyrosine-protein kinase catalytic domain-containing protein" evidence="1">
    <location>
        <begin position="18"/>
        <end position="248"/>
    </location>
</feature>
<dbReference type="InterPro" id="IPR045272">
    <property type="entry name" value="ANXUR1/2-like"/>
</dbReference>
<dbReference type="InterPro" id="IPR011009">
    <property type="entry name" value="Kinase-like_dom_sf"/>
</dbReference>
<dbReference type="GO" id="GO:0004714">
    <property type="term" value="F:transmembrane receptor protein tyrosine kinase activity"/>
    <property type="evidence" value="ECO:0007669"/>
    <property type="project" value="InterPro"/>
</dbReference>
<evidence type="ECO:0000313" key="2">
    <source>
        <dbReference type="EMBL" id="KAF5961935.1"/>
    </source>
</evidence>
<organism evidence="2 3">
    <name type="scientific">Camellia sinensis</name>
    <name type="common">Tea plant</name>
    <name type="synonym">Thea sinensis</name>
    <dbReference type="NCBI Taxonomy" id="4442"/>
    <lineage>
        <taxon>Eukaryota</taxon>
        <taxon>Viridiplantae</taxon>
        <taxon>Streptophyta</taxon>
        <taxon>Embryophyta</taxon>
        <taxon>Tracheophyta</taxon>
        <taxon>Spermatophyta</taxon>
        <taxon>Magnoliopsida</taxon>
        <taxon>eudicotyledons</taxon>
        <taxon>Gunneridae</taxon>
        <taxon>Pentapetalae</taxon>
        <taxon>asterids</taxon>
        <taxon>Ericales</taxon>
        <taxon>Theaceae</taxon>
        <taxon>Camellia</taxon>
    </lineage>
</organism>
<reference evidence="2 3" key="2">
    <citation type="submission" date="2020-07" db="EMBL/GenBank/DDBJ databases">
        <title>Genome assembly of wild tea tree DASZ reveals pedigree and selection history of tea varieties.</title>
        <authorList>
            <person name="Zhang W."/>
        </authorList>
    </citation>
    <scope>NUCLEOTIDE SEQUENCE [LARGE SCALE GENOMIC DNA]</scope>
    <source>
        <strain evidence="3">cv. G240</strain>
        <tissue evidence="2">Leaf</tissue>
    </source>
</reference>
<evidence type="ECO:0000256" key="1">
    <source>
        <dbReference type="SAM" id="SignalP"/>
    </source>
</evidence>
<accession>A0A7J7IAK8</accession>
<evidence type="ECO:0000313" key="3">
    <source>
        <dbReference type="Proteomes" id="UP000593564"/>
    </source>
</evidence>
<name>A0A7J7IAK8_CAMSI</name>
<comment type="caution">
    <text evidence="2">The sequence shown here is derived from an EMBL/GenBank/DDBJ whole genome shotgun (WGS) entry which is preliminary data.</text>
</comment>
<dbReference type="SUPFAM" id="SSF56112">
    <property type="entry name" value="Protein kinase-like (PK-like)"/>
    <property type="match status" value="1"/>
</dbReference>
<dbReference type="PANTHER" id="PTHR27003:SF426">
    <property type="entry name" value="RECEPTOR-LIKE PROTEIN KINASE HERK 1"/>
    <property type="match status" value="1"/>
</dbReference>
<dbReference type="Proteomes" id="UP000593564">
    <property type="component" value="Unassembled WGS sequence"/>
</dbReference>